<keyword evidence="2" id="KW-1185">Reference proteome</keyword>
<proteinExistence type="predicted"/>
<sequence>MKIIVKKLQGEECTLEVLPTTCILEIKHHIAKVFKISPEEQKLLFLGRTLLDDQIIQNYPNIKNGSKLNLVVKKRDGLYEASIKHFKMCGMTESEAQTAAKRLLIVVQEKFNKMSWDDIERLAQDCIIDRTSEKLSQRTLSED</sequence>
<dbReference type="Proteomes" id="UP000824533">
    <property type="component" value="Linkage Group LG07"/>
</dbReference>
<organism evidence="1 2">
    <name type="scientific">Dendrolimus kikuchii</name>
    <dbReference type="NCBI Taxonomy" id="765133"/>
    <lineage>
        <taxon>Eukaryota</taxon>
        <taxon>Metazoa</taxon>
        <taxon>Ecdysozoa</taxon>
        <taxon>Arthropoda</taxon>
        <taxon>Hexapoda</taxon>
        <taxon>Insecta</taxon>
        <taxon>Pterygota</taxon>
        <taxon>Neoptera</taxon>
        <taxon>Endopterygota</taxon>
        <taxon>Lepidoptera</taxon>
        <taxon>Glossata</taxon>
        <taxon>Ditrysia</taxon>
        <taxon>Bombycoidea</taxon>
        <taxon>Lasiocampidae</taxon>
        <taxon>Dendrolimus</taxon>
    </lineage>
</organism>
<name>A0ACC1D6Y8_9NEOP</name>
<dbReference type="EMBL" id="CM034393">
    <property type="protein sequence ID" value="KAJ0179678.1"/>
    <property type="molecule type" value="Genomic_DNA"/>
</dbReference>
<evidence type="ECO:0000313" key="1">
    <source>
        <dbReference type="EMBL" id="KAJ0179678.1"/>
    </source>
</evidence>
<accession>A0ACC1D6Y8</accession>
<protein>
    <submittedName>
        <fullName evidence="1">Uncharacterized protein</fullName>
    </submittedName>
</protein>
<evidence type="ECO:0000313" key="2">
    <source>
        <dbReference type="Proteomes" id="UP000824533"/>
    </source>
</evidence>
<comment type="caution">
    <text evidence="1">The sequence shown here is derived from an EMBL/GenBank/DDBJ whole genome shotgun (WGS) entry which is preliminary data.</text>
</comment>
<gene>
    <name evidence="1" type="ORF">K1T71_004269</name>
</gene>
<reference evidence="1 2" key="1">
    <citation type="journal article" date="2021" name="Front. Genet.">
        <title>Chromosome-Level Genome Assembly Reveals Significant Gene Expansion in the Toll and IMD Signaling Pathways of Dendrolimus kikuchii.</title>
        <authorList>
            <person name="Zhou J."/>
            <person name="Wu P."/>
            <person name="Xiong Z."/>
            <person name="Liu N."/>
            <person name="Zhao N."/>
            <person name="Ji M."/>
            <person name="Qiu Y."/>
            <person name="Yang B."/>
        </authorList>
    </citation>
    <scope>NUCLEOTIDE SEQUENCE [LARGE SCALE GENOMIC DNA]</scope>
    <source>
        <strain evidence="1">Ann1</strain>
    </source>
</reference>